<dbReference type="PROSITE" id="PS50110">
    <property type="entry name" value="RESPONSE_REGULATORY"/>
    <property type="match status" value="1"/>
</dbReference>
<evidence type="ECO:0000259" key="6">
    <source>
        <dbReference type="PROSITE" id="PS50043"/>
    </source>
</evidence>
<dbReference type="InterPro" id="IPR000792">
    <property type="entry name" value="Tscrpt_reg_LuxR_C"/>
</dbReference>
<dbReference type="InterPro" id="IPR016032">
    <property type="entry name" value="Sig_transdc_resp-reg_C-effctor"/>
</dbReference>
<feature type="domain" description="HTH luxR-type" evidence="6">
    <location>
        <begin position="145"/>
        <end position="210"/>
    </location>
</feature>
<dbReference type="PROSITE" id="PS50043">
    <property type="entry name" value="HTH_LUXR_2"/>
    <property type="match status" value="1"/>
</dbReference>
<evidence type="ECO:0000256" key="5">
    <source>
        <dbReference type="PROSITE-ProRule" id="PRU00169"/>
    </source>
</evidence>
<dbReference type="Pfam" id="PF00196">
    <property type="entry name" value="GerE"/>
    <property type="match status" value="1"/>
</dbReference>
<dbReference type="AlphaFoldDB" id="A0A4Q1D9C9"/>
<reference evidence="8 9" key="1">
    <citation type="submission" date="2019-01" db="EMBL/GenBank/DDBJ databases">
        <title>Filimonas sp. strain TTM-71.</title>
        <authorList>
            <person name="Chen W.-M."/>
        </authorList>
    </citation>
    <scope>NUCLEOTIDE SEQUENCE [LARGE SCALE GENOMIC DNA]</scope>
    <source>
        <strain evidence="8 9">TTM-71</strain>
    </source>
</reference>
<evidence type="ECO:0000313" key="9">
    <source>
        <dbReference type="Proteomes" id="UP000290545"/>
    </source>
</evidence>
<dbReference type="SUPFAM" id="SSF46894">
    <property type="entry name" value="C-terminal effector domain of the bipartite response regulators"/>
    <property type="match status" value="1"/>
</dbReference>
<dbReference type="InterPro" id="IPR039420">
    <property type="entry name" value="WalR-like"/>
</dbReference>
<dbReference type="GO" id="GO:0003677">
    <property type="term" value="F:DNA binding"/>
    <property type="evidence" value="ECO:0007669"/>
    <property type="project" value="UniProtKB-KW"/>
</dbReference>
<keyword evidence="1 5" id="KW-0597">Phosphoprotein</keyword>
<keyword evidence="3" id="KW-0238">DNA-binding</keyword>
<evidence type="ECO:0000256" key="3">
    <source>
        <dbReference type="ARBA" id="ARBA00023125"/>
    </source>
</evidence>
<dbReference type="PRINTS" id="PR00038">
    <property type="entry name" value="HTHLUXR"/>
</dbReference>
<dbReference type="CDD" id="cd17535">
    <property type="entry name" value="REC_NarL-like"/>
    <property type="match status" value="1"/>
</dbReference>
<evidence type="ECO:0000256" key="2">
    <source>
        <dbReference type="ARBA" id="ARBA00023015"/>
    </source>
</evidence>
<keyword evidence="2" id="KW-0805">Transcription regulation</keyword>
<dbReference type="Gene3D" id="3.40.50.2300">
    <property type="match status" value="1"/>
</dbReference>
<sequence length="212" mass="23366">MPYMINVIITDDHPVVSNGLKTMLSKQQHITVTAVYNTAAELMANIATVPADVLILDMQLPDANGYDIAATILKPKSKINILVFSSTDTVYQIKKMLHVGCLGYLPKNADDETIVNAIEAVSKGKRFLSPALEAALLDDMIRNKDKAKKTTLTKREKEVLALVVKEYTNQEIANELFLSLSTIEFHRTSLLQKLKVKNTAGLVRVAIESGLV</sequence>
<dbReference type="SUPFAM" id="SSF52172">
    <property type="entry name" value="CheY-like"/>
    <property type="match status" value="1"/>
</dbReference>
<dbReference type="SMART" id="SM00448">
    <property type="entry name" value="REC"/>
    <property type="match status" value="1"/>
</dbReference>
<dbReference type="InterPro" id="IPR001789">
    <property type="entry name" value="Sig_transdc_resp-reg_receiver"/>
</dbReference>
<feature type="domain" description="Response regulatory" evidence="7">
    <location>
        <begin position="6"/>
        <end position="122"/>
    </location>
</feature>
<dbReference type="GO" id="GO:0000160">
    <property type="term" value="P:phosphorelay signal transduction system"/>
    <property type="evidence" value="ECO:0007669"/>
    <property type="project" value="InterPro"/>
</dbReference>
<name>A0A4Q1D9C9_9BACT</name>
<proteinExistence type="predicted"/>
<gene>
    <name evidence="8" type="ORF">ESB13_03190</name>
</gene>
<feature type="modified residue" description="4-aspartylphosphate" evidence="5">
    <location>
        <position position="57"/>
    </location>
</feature>
<evidence type="ECO:0000256" key="1">
    <source>
        <dbReference type="ARBA" id="ARBA00022553"/>
    </source>
</evidence>
<dbReference type="Pfam" id="PF00072">
    <property type="entry name" value="Response_reg"/>
    <property type="match status" value="1"/>
</dbReference>
<accession>A0A4Q1D9C9</accession>
<organism evidence="8 9">
    <name type="scientific">Filimonas effusa</name>
    <dbReference type="NCBI Taxonomy" id="2508721"/>
    <lineage>
        <taxon>Bacteria</taxon>
        <taxon>Pseudomonadati</taxon>
        <taxon>Bacteroidota</taxon>
        <taxon>Chitinophagia</taxon>
        <taxon>Chitinophagales</taxon>
        <taxon>Chitinophagaceae</taxon>
        <taxon>Filimonas</taxon>
    </lineage>
</organism>
<dbReference type="OrthoDB" id="9797341at2"/>
<evidence type="ECO:0000313" key="8">
    <source>
        <dbReference type="EMBL" id="RXK85830.1"/>
    </source>
</evidence>
<evidence type="ECO:0000259" key="7">
    <source>
        <dbReference type="PROSITE" id="PS50110"/>
    </source>
</evidence>
<evidence type="ECO:0000256" key="4">
    <source>
        <dbReference type="ARBA" id="ARBA00023163"/>
    </source>
</evidence>
<dbReference type="InterPro" id="IPR011006">
    <property type="entry name" value="CheY-like_superfamily"/>
</dbReference>
<dbReference type="SMART" id="SM00421">
    <property type="entry name" value="HTH_LUXR"/>
    <property type="match status" value="1"/>
</dbReference>
<dbReference type="EMBL" id="SDHZ01000001">
    <property type="protein sequence ID" value="RXK85830.1"/>
    <property type="molecule type" value="Genomic_DNA"/>
</dbReference>
<dbReference type="Proteomes" id="UP000290545">
    <property type="component" value="Unassembled WGS sequence"/>
</dbReference>
<comment type="caution">
    <text evidence="8">The sequence shown here is derived from an EMBL/GenBank/DDBJ whole genome shotgun (WGS) entry which is preliminary data.</text>
</comment>
<dbReference type="CDD" id="cd06170">
    <property type="entry name" value="LuxR_C_like"/>
    <property type="match status" value="1"/>
</dbReference>
<dbReference type="InterPro" id="IPR058245">
    <property type="entry name" value="NreC/VraR/RcsB-like_REC"/>
</dbReference>
<keyword evidence="4" id="KW-0804">Transcription</keyword>
<dbReference type="GO" id="GO:0006355">
    <property type="term" value="P:regulation of DNA-templated transcription"/>
    <property type="evidence" value="ECO:0007669"/>
    <property type="project" value="InterPro"/>
</dbReference>
<protein>
    <submittedName>
        <fullName evidence="8">Response regulator transcription factor</fullName>
    </submittedName>
</protein>
<keyword evidence="9" id="KW-1185">Reference proteome</keyword>
<dbReference type="PANTHER" id="PTHR43214">
    <property type="entry name" value="TWO-COMPONENT RESPONSE REGULATOR"/>
    <property type="match status" value="1"/>
</dbReference>
<dbReference type="PANTHER" id="PTHR43214:SF41">
    <property type="entry name" value="NITRATE_NITRITE RESPONSE REGULATOR PROTEIN NARP"/>
    <property type="match status" value="1"/>
</dbReference>